<protein>
    <submittedName>
        <fullName evidence="4">Flavin reductase family protein</fullName>
    </submittedName>
</protein>
<comment type="similarity">
    <text evidence="1">Belongs to the non-flavoprotein flavin reductase family.</text>
</comment>
<dbReference type="InterPro" id="IPR012349">
    <property type="entry name" value="Split_barrel_FMN-bd"/>
</dbReference>
<name>A0ABP7SXR4_9BURK</name>
<gene>
    <name evidence="4" type="ORF">GCM10022212_12220</name>
</gene>
<evidence type="ECO:0000313" key="5">
    <source>
        <dbReference type="Proteomes" id="UP001501353"/>
    </source>
</evidence>
<dbReference type="SUPFAM" id="SSF50475">
    <property type="entry name" value="FMN-binding split barrel"/>
    <property type="match status" value="1"/>
</dbReference>
<evidence type="ECO:0000256" key="2">
    <source>
        <dbReference type="ARBA" id="ARBA00023002"/>
    </source>
</evidence>
<organism evidence="4 5">
    <name type="scientific">Actimicrobium antarcticum</name>
    <dbReference type="NCBI Taxonomy" id="1051899"/>
    <lineage>
        <taxon>Bacteria</taxon>
        <taxon>Pseudomonadati</taxon>
        <taxon>Pseudomonadota</taxon>
        <taxon>Betaproteobacteria</taxon>
        <taxon>Burkholderiales</taxon>
        <taxon>Oxalobacteraceae</taxon>
        <taxon>Actimicrobium</taxon>
    </lineage>
</organism>
<dbReference type="Proteomes" id="UP001501353">
    <property type="component" value="Unassembled WGS sequence"/>
</dbReference>
<proteinExistence type="inferred from homology"/>
<dbReference type="InterPro" id="IPR002563">
    <property type="entry name" value="Flavin_Rdtase-like_dom"/>
</dbReference>
<dbReference type="EMBL" id="BAAAZE010000006">
    <property type="protein sequence ID" value="GAA4018012.1"/>
    <property type="molecule type" value="Genomic_DNA"/>
</dbReference>
<dbReference type="SMART" id="SM00903">
    <property type="entry name" value="Flavin_Reduct"/>
    <property type="match status" value="1"/>
</dbReference>
<sequence>MMEQNVQHAAWLGDGAPADQAQLRRSLGLVPTGVTVITTVAPDGRRVGLTANSFASVSMDPPLILWSLSNRSANLDLFAQCSHFAINVLAHDQEDLCKRFATAGIADKFAGIAGRPGMNGVPLLDGAVAQFECSAHAQYPGGDHRIFIGRIDAHRWSNRTPLLFCQGVLMPASHEDSRQAQT</sequence>
<accession>A0ABP7SXR4</accession>
<dbReference type="Pfam" id="PF01613">
    <property type="entry name" value="Flavin_Reduct"/>
    <property type="match status" value="1"/>
</dbReference>
<comment type="caution">
    <text evidence="4">The sequence shown here is derived from an EMBL/GenBank/DDBJ whole genome shotgun (WGS) entry which is preliminary data.</text>
</comment>
<evidence type="ECO:0000313" key="4">
    <source>
        <dbReference type="EMBL" id="GAA4018012.1"/>
    </source>
</evidence>
<dbReference type="PANTHER" id="PTHR30466">
    <property type="entry name" value="FLAVIN REDUCTASE"/>
    <property type="match status" value="1"/>
</dbReference>
<keyword evidence="2" id="KW-0560">Oxidoreductase</keyword>
<reference evidence="5" key="1">
    <citation type="journal article" date="2019" name="Int. J. Syst. Evol. Microbiol.">
        <title>The Global Catalogue of Microorganisms (GCM) 10K type strain sequencing project: providing services to taxonomists for standard genome sequencing and annotation.</title>
        <authorList>
            <consortium name="The Broad Institute Genomics Platform"/>
            <consortium name="The Broad Institute Genome Sequencing Center for Infectious Disease"/>
            <person name="Wu L."/>
            <person name="Ma J."/>
        </authorList>
    </citation>
    <scope>NUCLEOTIDE SEQUENCE [LARGE SCALE GENOMIC DNA]</scope>
    <source>
        <strain evidence="5">JCM 16673</strain>
    </source>
</reference>
<feature type="domain" description="Flavin reductase like" evidence="3">
    <location>
        <begin position="27"/>
        <end position="171"/>
    </location>
</feature>
<keyword evidence="5" id="KW-1185">Reference proteome</keyword>
<dbReference type="PANTHER" id="PTHR30466:SF11">
    <property type="entry name" value="FLAVIN-DEPENDENT MONOOXYGENASE, REDUCTASE SUBUNIT HSAB"/>
    <property type="match status" value="1"/>
</dbReference>
<dbReference type="RefSeq" id="WP_344762377.1">
    <property type="nucleotide sequence ID" value="NZ_BAAAZE010000006.1"/>
</dbReference>
<dbReference type="InterPro" id="IPR050268">
    <property type="entry name" value="NADH-dep_flavin_reductase"/>
</dbReference>
<evidence type="ECO:0000259" key="3">
    <source>
        <dbReference type="SMART" id="SM00903"/>
    </source>
</evidence>
<evidence type="ECO:0000256" key="1">
    <source>
        <dbReference type="ARBA" id="ARBA00008898"/>
    </source>
</evidence>
<dbReference type="Gene3D" id="2.30.110.10">
    <property type="entry name" value="Electron Transport, Fmn-binding Protein, Chain A"/>
    <property type="match status" value="1"/>
</dbReference>